<evidence type="ECO:0000259" key="2">
    <source>
        <dbReference type="SMART" id="SM00959"/>
    </source>
</evidence>
<evidence type="ECO:0000256" key="1">
    <source>
        <dbReference type="SAM" id="MobiDB-lite"/>
    </source>
</evidence>
<organism evidence="3 4">
    <name type="scientific">Microbacterium resistens</name>
    <dbReference type="NCBI Taxonomy" id="156977"/>
    <lineage>
        <taxon>Bacteria</taxon>
        <taxon>Bacillati</taxon>
        <taxon>Actinomycetota</taxon>
        <taxon>Actinomycetes</taxon>
        <taxon>Micrococcales</taxon>
        <taxon>Microbacteriaceae</taxon>
        <taxon>Microbacterium</taxon>
    </lineage>
</organism>
<feature type="compositionally biased region" description="Acidic residues" evidence="1">
    <location>
        <begin position="83"/>
        <end position="93"/>
    </location>
</feature>
<accession>A0ABY3RXD7</accession>
<proteinExistence type="predicted"/>
<reference evidence="3 4" key="1">
    <citation type="submission" date="2023-01" db="EMBL/GenBank/DDBJ databases">
        <title>Characterization of estradiol degrading bacteria Microbacterium sp. MZT7 and reveal degrading genes through genome analysis.</title>
        <authorList>
            <person name="Hao P."/>
            <person name="Gao Y."/>
        </authorList>
    </citation>
    <scope>NUCLEOTIDE SEQUENCE [LARGE SCALE GENOMIC DNA]</scope>
    <source>
        <strain evidence="3 4">MZT7</strain>
    </source>
</reference>
<dbReference type="RefSeq" id="WP_231820917.1">
    <property type="nucleotide sequence ID" value="NZ_CP082781.1"/>
</dbReference>
<sequence length="111" mass="11329">MSITLKHPGKGRQVTVPDNVADSYISQGWVVPGSPAPAEQETVDISKLKVDELRAYAEEHGIDLGGAKKKADIVSVIEAAASAEEDGDADANDAEAGSVPADADGGADDQG</sequence>
<dbReference type="InterPro" id="IPR011112">
    <property type="entry name" value="Rho-like_N"/>
</dbReference>
<name>A0ABY3RXD7_9MICO</name>
<evidence type="ECO:0000313" key="4">
    <source>
        <dbReference type="Proteomes" id="UP001199642"/>
    </source>
</evidence>
<keyword evidence="4" id="KW-1185">Reference proteome</keyword>
<protein>
    <recommendedName>
        <fullName evidence="2">Rho termination factor-like N-terminal domain-containing protein</fullName>
    </recommendedName>
</protein>
<feature type="domain" description="Rho termination factor-like N-terminal" evidence="2">
    <location>
        <begin position="44"/>
        <end position="85"/>
    </location>
</feature>
<dbReference type="Proteomes" id="UP001199642">
    <property type="component" value="Chromosome"/>
</dbReference>
<dbReference type="SMART" id="SM00959">
    <property type="entry name" value="Rho_N"/>
    <property type="match status" value="1"/>
</dbReference>
<feature type="compositionally biased region" description="Low complexity" evidence="1">
    <location>
        <begin position="94"/>
        <end position="104"/>
    </location>
</feature>
<evidence type="ECO:0000313" key="3">
    <source>
        <dbReference type="EMBL" id="UGS27585.1"/>
    </source>
</evidence>
<feature type="region of interest" description="Disordered" evidence="1">
    <location>
        <begin position="81"/>
        <end position="111"/>
    </location>
</feature>
<dbReference type="EMBL" id="CP082781">
    <property type="protein sequence ID" value="UGS27585.1"/>
    <property type="molecule type" value="Genomic_DNA"/>
</dbReference>
<gene>
    <name evidence="3" type="ORF">K8F61_05190</name>
</gene>